<organism evidence="15 16">
    <name type="scientific">Drosophila albomicans</name>
    <name type="common">Fruit fly</name>
    <dbReference type="NCBI Taxonomy" id="7291"/>
    <lineage>
        <taxon>Eukaryota</taxon>
        <taxon>Metazoa</taxon>
        <taxon>Ecdysozoa</taxon>
        <taxon>Arthropoda</taxon>
        <taxon>Hexapoda</taxon>
        <taxon>Insecta</taxon>
        <taxon>Pterygota</taxon>
        <taxon>Neoptera</taxon>
        <taxon>Endopterygota</taxon>
        <taxon>Diptera</taxon>
        <taxon>Brachycera</taxon>
        <taxon>Muscomorpha</taxon>
        <taxon>Ephydroidea</taxon>
        <taxon>Drosophilidae</taxon>
        <taxon>Drosophila</taxon>
    </lineage>
</organism>
<evidence type="ECO:0000256" key="2">
    <source>
        <dbReference type="ARBA" id="ARBA00003049"/>
    </source>
</evidence>
<comment type="catalytic activity">
    <reaction evidence="1">
        <text>GDP-alpha-D-glucose + phosphate = alpha-D-glucose 1-phosphate + GDP + H(+)</text>
        <dbReference type="Rhea" id="RHEA:30387"/>
        <dbReference type="ChEBI" id="CHEBI:15378"/>
        <dbReference type="ChEBI" id="CHEBI:43474"/>
        <dbReference type="ChEBI" id="CHEBI:58189"/>
        <dbReference type="ChEBI" id="CHEBI:58601"/>
        <dbReference type="ChEBI" id="CHEBI:62230"/>
        <dbReference type="EC" id="2.7.7.78"/>
    </reaction>
</comment>
<dbReference type="Pfam" id="PF26217">
    <property type="entry name" value="GDPGP1_N"/>
    <property type="match status" value="1"/>
</dbReference>
<keyword evidence="11" id="KW-0547">Nucleotide-binding</keyword>
<dbReference type="GeneID" id="117571492"/>
<proteinExistence type="inferred from homology"/>
<dbReference type="Pfam" id="PF26216">
    <property type="entry name" value="GDPGP1_C"/>
    <property type="match status" value="1"/>
</dbReference>
<evidence type="ECO:0000259" key="14">
    <source>
        <dbReference type="Pfam" id="PF26217"/>
    </source>
</evidence>
<evidence type="ECO:0000256" key="8">
    <source>
        <dbReference type="ARBA" id="ARBA00022658"/>
    </source>
</evidence>
<keyword evidence="10" id="KW-0548">Nucleotidyltransferase</keyword>
<evidence type="ECO:0000256" key="6">
    <source>
        <dbReference type="ARBA" id="ARBA00018857"/>
    </source>
</evidence>
<keyword evidence="12" id="KW-0378">Hydrolase</keyword>
<keyword evidence="7" id="KW-0963">Cytoplasm</keyword>
<evidence type="ECO:0000313" key="15">
    <source>
        <dbReference type="Proteomes" id="UP000515160"/>
    </source>
</evidence>
<evidence type="ECO:0000256" key="4">
    <source>
        <dbReference type="ARBA" id="ARBA00006451"/>
    </source>
</evidence>
<feature type="domain" description="GDPGP1-like N-terminal" evidence="14">
    <location>
        <begin position="82"/>
        <end position="238"/>
    </location>
</feature>
<evidence type="ECO:0000256" key="1">
    <source>
        <dbReference type="ARBA" id="ARBA00000063"/>
    </source>
</evidence>
<evidence type="ECO:0000256" key="12">
    <source>
        <dbReference type="ARBA" id="ARBA00022801"/>
    </source>
</evidence>
<comment type="similarity">
    <text evidence="4">Belongs to the GDPGP1 family.</text>
</comment>
<accession>A0A6P8X0E2</accession>
<dbReference type="SUPFAM" id="SSF54197">
    <property type="entry name" value="HIT-like"/>
    <property type="match status" value="1"/>
</dbReference>
<evidence type="ECO:0000256" key="11">
    <source>
        <dbReference type="ARBA" id="ARBA00022741"/>
    </source>
</evidence>
<gene>
    <name evidence="16" type="primary">LOC117571492</name>
</gene>
<dbReference type="PANTHER" id="PTHR20884:SF8">
    <property type="entry name" value="GDP-D-GLUCOSE PHOSPHORYLASE 1"/>
    <property type="match status" value="1"/>
</dbReference>
<evidence type="ECO:0000259" key="13">
    <source>
        <dbReference type="Pfam" id="PF26216"/>
    </source>
</evidence>
<dbReference type="EC" id="2.7.7.78" evidence="5"/>
<protein>
    <recommendedName>
        <fullName evidence="6">GDP-D-glucose phosphorylase 1</fullName>
        <ecNumber evidence="5">2.7.7.78</ecNumber>
    </recommendedName>
</protein>
<dbReference type="GO" id="GO:0000166">
    <property type="term" value="F:nucleotide binding"/>
    <property type="evidence" value="ECO:0007669"/>
    <property type="project" value="UniProtKB-KW"/>
</dbReference>
<dbReference type="GO" id="GO:0080048">
    <property type="term" value="F:GDP-D-glucose phosphorylase activity"/>
    <property type="evidence" value="ECO:0007669"/>
    <property type="project" value="UniProtKB-EC"/>
</dbReference>
<dbReference type="AlphaFoldDB" id="A0A6P8X0E2"/>
<dbReference type="PANTHER" id="PTHR20884">
    <property type="entry name" value="GDP-D-GLUCOSE PHOSPHORYLASE 1"/>
    <property type="match status" value="1"/>
</dbReference>
<comment type="function">
    <text evidence="2">Specific and highly efficient GDP-D-glucose phosphorylase regulating the levels of GDP-D-glucose in cells.</text>
</comment>
<evidence type="ECO:0000256" key="5">
    <source>
        <dbReference type="ARBA" id="ARBA00012507"/>
    </source>
</evidence>
<dbReference type="InterPro" id="IPR036265">
    <property type="entry name" value="HIT-like_sf"/>
</dbReference>
<dbReference type="GO" id="GO:0005737">
    <property type="term" value="C:cytoplasm"/>
    <property type="evidence" value="ECO:0007669"/>
    <property type="project" value="UniProtKB-SubCell"/>
</dbReference>
<dbReference type="Proteomes" id="UP000515160">
    <property type="component" value="Chromosome 3"/>
</dbReference>
<keyword evidence="15" id="KW-1185">Reference proteome</keyword>
<evidence type="ECO:0000256" key="10">
    <source>
        <dbReference type="ARBA" id="ARBA00022695"/>
    </source>
</evidence>
<evidence type="ECO:0000256" key="7">
    <source>
        <dbReference type="ARBA" id="ARBA00022490"/>
    </source>
</evidence>
<reference evidence="16" key="1">
    <citation type="submission" date="2025-08" db="UniProtKB">
        <authorList>
            <consortium name="RefSeq"/>
        </authorList>
    </citation>
    <scope>IDENTIFICATION</scope>
    <source>
        <strain evidence="16">15112-1751.03</strain>
        <tissue evidence="16">Whole Adult</tissue>
    </source>
</reference>
<name>A0A6P8X0E2_DROAB</name>
<sequence length="402" mass="46880">MNFWRNVRQLLKNKRIFSHVFLSVHLNGSFPKVFVHPHFYNLATLFKFAAIVGLMEPHKKLRTTSKAKYDTIIDSKAQQYLNALKVRWMQLHEMPGLFAYQLREERLKRQLPGRYGFHVELNADRSLKRRAPQIIDNLNPKFKPQQFNFNKVDGQEVLLIIDDLKDKCEIQMIINKSPLTKYHTLICPDVKKNLVQRVTLKSLAFCINFLRNIEEPNMRMGYNSPGALASVNHLHFHLLDMPQELYIDKVNLQEIAGGYAYRLNKESPTEAVCFVVQAKDDEQQVLEKVQNIHKLTEWLCNNKLPHNMFITQQKNSNDLRVFVFVRDKFCVSKDVTAFNVGFCELAGFIPLSDEDKVKNLTEQKVIERIRSVTGNAYDAVYDQVQHIVNGTDQSLWQQPFTL</sequence>
<comment type="subcellular location">
    <subcellularLocation>
        <location evidence="3">Cytoplasm</location>
    </subcellularLocation>
</comment>
<dbReference type="RefSeq" id="XP_034109551.1">
    <property type="nucleotide sequence ID" value="XM_034253660.2"/>
</dbReference>
<dbReference type="OrthoDB" id="417175at2759"/>
<evidence type="ECO:0000256" key="3">
    <source>
        <dbReference type="ARBA" id="ARBA00004496"/>
    </source>
</evidence>
<keyword evidence="8" id="KW-0344">Guanine-nucleotide releasing factor</keyword>
<dbReference type="GO" id="GO:0006006">
    <property type="term" value="P:glucose metabolic process"/>
    <property type="evidence" value="ECO:0007669"/>
    <property type="project" value="TreeGrafter"/>
</dbReference>
<dbReference type="GO" id="GO:0005085">
    <property type="term" value="F:guanyl-nucleotide exchange factor activity"/>
    <property type="evidence" value="ECO:0007669"/>
    <property type="project" value="UniProtKB-KW"/>
</dbReference>
<dbReference type="InterPro" id="IPR058866">
    <property type="entry name" value="GDPGP1_N"/>
</dbReference>
<keyword evidence="9" id="KW-0808">Transferase</keyword>
<dbReference type="InterPro" id="IPR026506">
    <property type="entry name" value="GDPGP"/>
</dbReference>
<evidence type="ECO:0000256" key="9">
    <source>
        <dbReference type="ARBA" id="ARBA00022679"/>
    </source>
</evidence>
<feature type="domain" description="GDPGP1-like C-terminal" evidence="13">
    <location>
        <begin position="274"/>
        <end position="373"/>
    </location>
</feature>
<evidence type="ECO:0000313" key="16">
    <source>
        <dbReference type="RefSeq" id="XP_034109551.1"/>
    </source>
</evidence>
<dbReference type="InterPro" id="IPR058865">
    <property type="entry name" value="GDPGP1_C"/>
</dbReference>
<dbReference type="GO" id="GO:0016787">
    <property type="term" value="F:hydrolase activity"/>
    <property type="evidence" value="ECO:0007669"/>
    <property type="project" value="UniProtKB-KW"/>
</dbReference>